<keyword evidence="3 9" id="KW-0597">Phosphoprotein</keyword>
<keyword evidence="6 9" id="KW-0234">DNA repair</keyword>
<evidence type="ECO:0000256" key="7">
    <source>
        <dbReference type="ARBA" id="ARBA00023242"/>
    </source>
</evidence>
<organism evidence="11 12">
    <name type="scientific">Diplocarpon rosae</name>
    <dbReference type="NCBI Taxonomy" id="946125"/>
    <lineage>
        <taxon>Eukaryota</taxon>
        <taxon>Fungi</taxon>
        <taxon>Dikarya</taxon>
        <taxon>Ascomycota</taxon>
        <taxon>Pezizomycotina</taxon>
        <taxon>Leotiomycetes</taxon>
        <taxon>Helotiales</taxon>
        <taxon>Drepanopezizaceae</taxon>
        <taxon>Diplocarpon</taxon>
    </lineage>
</organism>
<dbReference type="InterPro" id="IPR027784">
    <property type="entry name" value="Slx4_ascomycetes"/>
</dbReference>
<feature type="compositionally biased region" description="Basic and acidic residues" evidence="10">
    <location>
        <begin position="192"/>
        <end position="206"/>
    </location>
</feature>
<comment type="PTM">
    <text evidence="9">Phosphorylated in response to DNA damage.</text>
</comment>
<feature type="compositionally biased region" description="Basic residues" evidence="10">
    <location>
        <begin position="410"/>
        <end position="424"/>
    </location>
</feature>
<evidence type="ECO:0000256" key="2">
    <source>
        <dbReference type="ARBA" id="ARBA00006661"/>
    </source>
</evidence>
<accession>A0AAD9SVT6</accession>
<dbReference type="AlphaFoldDB" id="A0AAD9SVT6"/>
<comment type="subcellular location">
    <subcellularLocation>
        <location evidence="1 9">Nucleus</location>
    </subcellularLocation>
</comment>
<feature type="compositionally biased region" description="Polar residues" evidence="10">
    <location>
        <begin position="603"/>
        <end position="633"/>
    </location>
</feature>
<dbReference type="Pfam" id="PF09494">
    <property type="entry name" value="Slx4"/>
    <property type="match status" value="1"/>
</dbReference>
<comment type="caution">
    <text evidence="11">The sequence shown here is derived from an EMBL/GenBank/DDBJ whole genome shotgun (WGS) entry which is preliminary data.</text>
</comment>
<dbReference type="GO" id="GO:0006310">
    <property type="term" value="P:DNA recombination"/>
    <property type="evidence" value="ECO:0007669"/>
    <property type="project" value="UniProtKB-UniRule"/>
</dbReference>
<feature type="region of interest" description="Disordered" evidence="10">
    <location>
        <begin position="403"/>
        <end position="424"/>
    </location>
</feature>
<evidence type="ECO:0000256" key="6">
    <source>
        <dbReference type="ARBA" id="ARBA00023204"/>
    </source>
</evidence>
<evidence type="ECO:0000256" key="10">
    <source>
        <dbReference type="SAM" id="MobiDB-lite"/>
    </source>
</evidence>
<dbReference type="InterPro" id="IPR018574">
    <property type="entry name" value="Structure-sp_endonuc_su_Slx4"/>
</dbReference>
<evidence type="ECO:0000313" key="12">
    <source>
        <dbReference type="Proteomes" id="UP001285354"/>
    </source>
</evidence>
<sequence>MLSCLPPLRNCARRGILVRMADAYMISSSPPPRELETFEMPSSSPLPTLNEIMKKVPELRTGTRAATFPQDASARFNSASASLQNASSKDLNDDRAYVRDFDIYDVPEDPSPKKAEAKPRKVTAKKGDNGKKKVAKPRKAIIKQATTLEGEEGKVKQPRKSRAKIAAAINIEGSPTEDPVPVLRKARLRKAARETLGHDTPKEKPARKSRAKKSGAESHPKLPRAKVTKVASHAEPASKAFVCPSLGAFADSLDYGLVEAVKRRVAWTPPPPNVNAQAMTPAGVSPFEVDSASAGSGVSADRGQKFTDLLGSYGFTKAESSITTVNSIAADEAPRKRKLIELVKTSVATAAAAPPKEKAPKKKPRTLTDLATSAYADDEKELPAKPAPLLQYFSLQSTEQATSDGFKIPSKPRSKSPVKFGTKGKKGSANIPILLSPESALKQVGSQDFVFGTSSQLAREDSPTLLRDLHEAMQASNEVEHEDSFADCSPEQLLHAVEDRGVESLSTSRNLWSAASRDIGGKLENIEIVDLATTSPTLLKSASGPPAPNIPMSIQDEDDEGFWHDVEEFSQSLSQKAQPIEMQANDSHIDKNKDYSISPMPPTNSVSEPRTPQIGKLSTATEVPEASQPSAKTSKAVAMPQDLRRPNFEAYTNMQLAKQVASYRFKPIKSRTSMISLLEKCWEGKNRTALASLGTNRNPVVTDNTSRAADQAASQRDVSPKRPRGRPKKNSKSASPSKTKVRSPRKKSDSIEHLKVDSATPLPEIRTPKKSLGKSKKIEKDFVSNTATTPSPPRRSVSREKNKPIAPTTPSSTSVASDDLSPILSENLLFKHINSAIINAPRSQDSLNPSWHEKILLYDPIILEDLAIWLNTGALEKAGWDGEVDPKEVKNWCESKSVCCLWRENLRGGSRSRY</sequence>
<dbReference type="GO" id="GO:0006281">
    <property type="term" value="P:DNA repair"/>
    <property type="evidence" value="ECO:0007669"/>
    <property type="project" value="UniProtKB-UniRule"/>
</dbReference>
<dbReference type="Proteomes" id="UP001285354">
    <property type="component" value="Unassembled WGS sequence"/>
</dbReference>
<feature type="compositionally biased region" description="Basic and acidic residues" evidence="10">
    <location>
        <begin position="746"/>
        <end position="756"/>
    </location>
</feature>
<evidence type="ECO:0000256" key="5">
    <source>
        <dbReference type="ARBA" id="ARBA00023172"/>
    </source>
</evidence>
<comment type="subunit">
    <text evidence="9">Forms a heterodimer with SLX1.</text>
</comment>
<feature type="region of interest" description="Disordered" evidence="10">
    <location>
        <begin position="537"/>
        <end position="556"/>
    </location>
</feature>
<keyword evidence="4 9" id="KW-0227">DNA damage</keyword>
<feature type="region of interest" description="Disordered" evidence="10">
    <location>
        <begin position="192"/>
        <end position="231"/>
    </location>
</feature>
<evidence type="ECO:0000256" key="1">
    <source>
        <dbReference type="ARBA" id="ARBA00004123"/>
    </source>
</evidence>
<keyword evidence="7 9" id="KW-0539">Nucleus</keyword>
<dbReference type="GO" id="GO:0006260">
    <property type="term" value="P:DNA replication"/>
    <property type="evidence" value="ECO:0007669"/>
    <property type="project" value="InterPro"/>
</dbReference>
<evidence type="ECO:0000256" key="9">
    <source>
        <dbReference type="HAMAP-Rule" id="MF_03110"/>
    </source>
</evidence>
<comment type="similarity">
    <text evidence="2 9">Belongs to the SLX4 family.</text>
</comment>
<dbReference type="EMBL" id="JAUBYV010000007">
    <property type="protein sequence ID" value="KAK2625508.1"/>
    <property type="molecule type" value="Genomic_DNA"/>
</dbReference>
<dbReference type="CDD" id="cd22999">
    <property type="entry name" value="SAP_SLX4"/>
    <property type="match status" value="1"/>
</dbReference>
<reference evidence="11" key="1">
    <citation type="submission" date="2023-06" db="EMBL/GenBank/DDBJ databases">
        <title>Draft genome of Marssonina rosae.</title>
        <authorList>
            <person name="Cheng Q."/>
        </authorList>
    </citation>
    <scope>NUCLEOTIDE SEQUENCE</scope>
    <source>
        <strain evidence="11">R4</strain>
    </source>
</reference>
<proteinExistence type="inferred from homology"/>
<dbReference type="GO" id="GO:0033557">
    <property type="term" value="C:Slx1-Slx4 complex"/>
    <property type="evidence" value="ECO:0007669"/>
    <property type="project" value="UniProtKB-UniRule"/>
</dbReference>
<comment type="function">
    <text evidence="9">Regulatory subunit of the SLX1-SLX4 structure-specific endonuclease that resolves DNA secondary structures generated during DNA repair and recombination. Has endonuclease activity towards branched DNA substrates, introducing single-strand cuts in duplex DNA close to junctions with ss-DNA.</text>
</comment>
<evidence type="ECO:0000256" key="4">
    <source>
        <dbReference type="ARBA" id="ARBA00022763"/>
    </source>
</evidence>
<feature type="region of interest" description="Disordered" evidence="10">
    <location>
        <begin position="693"/>
        <end position="818"/>
    </location>
</feature>
<dbReference type="GO" id="GO:0017108">
    <property type="term" value="F:5'-flap endonuclease activity"/>
    <property type="evidence" value="ECO:0007669"/>
    <property type="project" value="InterPro"/>
</dbReference>
<keyword evidence="5 9" id="KW-0233">DNA recombination</keyword>
<evidence type="ECO:0000256" key="8">
    <source>
        <dbReference type="ARBA" id="ARBA00029496"/>
    </source>
</evidence>
<feature type="compositionally biased region" description="Basic and acidic residues" evidence="10">
    <location>
        <begin position="110"/>
        <end position="131"/>
    </location>
</feature>
<feature type="region of interest" description="Disordered" evidence="10">
    <location>
        <begin position="590"/>
        <end position="638"/>
    </location>
</feature>
<gene>
    <name evidence="9" type="primary">SLX4</name>
    <name evidence="11" type="ORF">QTJ16_004820</name>
</gene>
<feature type="region of interest" description="Disordered" evidence="10">
    <location>
        <begin position="103"/>
        <end position="161"/>
    </location>
</feature>
<feature type="compositionally biased region" description="Polar residues" evidence="10">
    <location>
        <begin position="693"/>
        <end position="717"/>
    </location>
</feature>
<name>A0AAD9SVT6_9HELO</name>
<dbReference type="HAMAP" id="MF_03110">
    <property type="entry name" value="Endonuc_su_Slx4"/>
    <property type="match status" value="1"/>
</dbReference>
<protein>
    <recommendedName>
        <fullName evidence="8 9">Structure-specific endonuclease subunit SLX4</fullName>
    </recommendedName>
</protein>
<keyword evidence="12" id="KW-1185">Reference proteome</keyword>
<feature type="compositionally biased region" description="Basic residues" evidence="10">
    <location>
        <begin position="721"/>
        <end position="731"/>
    </location>
</feature>
<evidence type="ECO:0000256" key="3">
    <source>
        <dbReference type="ARBA" id="ARBA00022553"/>
    </source>
</evidence>
<evidence type="ECO:0000313" key="11">
    <source>
        <dbReference type="EMBL" id="KAK2625508.1"/>
    </source>
</evidence>
<feature type="compositionally biased region" description="Basic residues" evidence="10">
    <location>
        <begin position="132"/>
        <end position="141"/>
    </location>
</feature>